<name>A0AA36MHK6_9DINO</name>
<dbReference type="AlphaFoldDB" id="A0AA36MHK6"/>
<organism evidence="2 3">
    <name type="scientific">Effrenium voratum</name>
    <dbReference type="NCBI Taxonomy" id="2562239"/>
    <lineage>
        <taxon>Eukaryota</taxon>
        <taxon>Sar</taxon>
        <taxon>Alveolata</taxon>
        <taxon>Dinophyceae</taxon>
        <taxon>Suessiales</taxon>
        <taxon>Symbiodiniaceae</taxon>
        <taxon>Effrenium</taxon>
    </lineage>
</organism>
<gene>
    <name evidence="2" type="ORF">EVOR1521_LOCUS1994</name>
</gene>
<feature type="compositionally biased region" description="Basic and acidic residues" evidence="1">
    <location>
        <begin position="22"/>
        <end position="43"/>
    </location>
</feature>
<dbReference type="Proteomes" id="UP001178507">
    <property type="component" value="Unassembled WGS sequence"/>
</dbReference>
<proteinExistence type="predicted"/>
<keyword evidence="3" id="KW-1185">Reference proteome</keyword>
<reference evidence="2" key="1">
    <citation type="submission" date="2023-08" db="EMBL/GenBank/DDBJ databases">
        <authorList>
            <person name="Chen Y."/>
            <person name="Shah S."/>
            <person name="Dougan E. K."/>
            <person name="Thang M."/>
            <person name="Chan C."/>
        </authorList>
    </citation>
    <scope>NUCLEOTIDE SEQUENCE</scope>
</reference>
<dbReference type="EMBL" id="CAUJNA010000096">
    <property type="protein sequence ID" value="CAJ1371746.1"/>
    <property type="molecule type" value="Genomic_DNA"/>
</dbReference>
<accession>A0AA36MHK6</accession>
<evidence type="ECO:0000313" key="2">
    <source>
        <dbReference type="EMBL" id="CAJ1371746.1"/>
    </source>
</evidence>
<comment type="caution">
    <text evidence="2">The sequence shown here is derived from an EMBL/GenBank/DDBJ whole genome shotgun (WGS) entry which is preliminary data.</text>
</comment>
<sequence>MAALAEARPWFMALNESVQRDRQKVQIPKEHALKDSRRARQAELEEEDKAGALLALQDAAAAVSASSQKYCVMTDWQKNQGQEAFDSVDRGHCLALGPQPQLAAKAIRAALKL</sequence>
<protein>
    <submittedName>
        <fullName evidence="2">Uncharacterized protein</fullName>
    </submittedName>
</protein>
<evidence type="ECO:0000256" key="1">
    <source>
        <dbReference type="SAM" id="MobiDB-lite"/>
    </source>
</evidence>
<feature type="region of interest" description="Disordered" evidence="1">
    <location>
        <begin position="22"/>
        <end position="44"/>
    </location>
</feature>
<evidence type="ECO:0000313" key="3">
    <source>
        <dbReference type="Proteomes" id="UP001178507"/>
    </source>
</evidence>